<dbReference type="EMBL" id="FMWP01000018">
    <property type="protein sequence ID" value="SCZ92636.1"/>
    <property type="molecule type" value="Genomic_DNA"/>
</dbReference>
<organism evidence="2 3">
    <name type="scientific">Microbotryum saponariae</name>
    <dbReference type="NCBI Taxonomy" id="289078"/>
    <lineage>
        <taxon>Eukaryota</taxon>
        <taxon>Fungi</taxon>
        <taxon>Dikarya</taxon>
        <taxon>Basidiomycota</taxon>
        <taxon>Pucciniomycotina</taxon>
        <taxon>Microbotryomycetes</taxon>
        <taxon>Microbotryales</taxon>
        <taxon>Microbotryaceae</taxon>
        <taxon>Microbotryum</taxon>
    </lineage>
</organism>
<keyword evidence="3" id="KW-1185">Reference proteome</keyword>
<reference evidence="3" key="1">
    <citation type="submission" date="2016-10" db="EMBL/GenBank/DDBJ databases">
        <authorList>
            <person name="Jeantristanb JTB J.-T."/>
            <person name="Ricardo R."/>
        </authorList>
    </citation>
    <scope>NUCLEOTIDE SEQUENCE [LARGE SCALE GENOMIC DNA]</scope>
</reference>
<name>A0A2X0M1Z6_9BASI</name>
<accession>A0A2X0M1Z6</accession>
<feature type="compositionally biased region" description="Low complexity" evidence="1">
    <location>
        <begin position="153"/>
        <end position="164"/>
    </location>
</feature>
<evidence type="ECO:0000313" key="3">
    <source>
        <dbReference type="Proteomes" id="UP000249723"/>
    </source>
</evidence>
<evidence type="ECO:0000256" key="1">
    <source>
        <dbReference type="SAM" id="MobiDB-lite"/>
    </source>
</evidence>
<sequence length="220" mass="23775">MSPSQGLFYYPGRLRIPEASIITELVTLYPHELVLLSLSNPGIDPALQGQVGRRRAIQEQEHAIQAASLVINVLSDVEASVVDQVKSSLYSGTSPHIAPPLLTAGCMHSLADPSAGPTIISAVISFYHALDTFPYTTQSKGYLPLSKPPPSPTSSSSSTKTQSSISLEAPIEIAEVHLLPGVLPPDQSENAGVELYKEKDSNVMRFREMIERRVERLSDG</sequence>
<proteinExistence type="predicted"/>
<dbReference type="OrthoDB" id="2538096at2759"/>
<feature type="region of interest" description="Disordered" evidence="1">
    <location>
        <begin position="141"/>
        <end position="164"/>
    </location>
</feature>
<dbReference type="Proteomes" id="UP000249723">
    <property type="component" value="Unassembled WGS sequence"/>
</dbReference>
<dbReference type="AlphaFoldDB" id="A0A2X0M1Z6"/>
<protein>
    <submittedName>
        <fullName evidence="2">BZ3500_MvSof-1268-A1-R1_Chr5-2g08054 protein</fullName>
    </submittedName>
</protein>
<evidence type="ECO:0000313" key="2">
    <source>
        <dbReference type="EMBL" id="SCZ92636.1"/>
    </source>
</evidence>
<gene>
    <name evidence="2" type="ORF">BZ3500_MVSOF-1268-A1-R1_CHR5-2G08054</name>
</gene>